<evidence type="ECO:0000313" key="3">
    <source>
        <dbReference type="EMBL" id="MEF3366441.1"/>
    </source>
</evidence>
<keyword evidence="4" id="KW-1185">Reference proteome</keyword>
<feature type="region of interest" description="Disordered" evidence="1">
    <location>
        <begin position="188"/>
        <end position="212"/>
    </location>
</feature>
<comment type="caution">
    <text evidence="3">The sequence shown here is derived from an EMBL/GenBank/DDBJ whole genome shotgun (WGS) entry which is preliminary data.</text>
</comment>
<reference evidence="3 4" key="1">
    <citation type="submission" date="2024-02" db="EMBL/GenBank/DDBJ databases">
        <authorList>
            <person name="Grouzdev D."/>
        </authorList>
    </citation>
    <scope>NUCLEOTIDE SEQUENCE [LARGE SCALE GENOMIC DNA]</scope>
    <source>
        <strain evidence="3 4">9N</strain>
    </source>
</reference>
<evidence type="ECO:0000256" key="2">
    <source>
        <dbReference type="SAM" id="Phobius"/>
    </source>
</evidence>
<dbReference type="EMBL" id="JAZHYN010000017">
    <property type="protein sequence ID" value="MEF3366441.1"/>
    <property type="molecule type" value="Genomic_DNA"/>
</dbReference>
<evidence type="ECO:0000256" key="1">
    <source>
        <dbReference type="SAM" id="MobiDB-lite"/>
    </source>
</evidence>
<protein>
    <submittedName>
        <fullName evidence="3">MxaK protein</fullName>
    </submittedName>
</protein>
<keyword evidence="2" id="KW-1133">Transmembrane helix</keyword>
<feature type="compositionally biased region" description="Basic and acidic residues" evidence="1">
    <location>
        <begin position="188"/>
        <end position="201"/>
    </location>
</feature>
<keyword evidence="2" id="KW-0812">Transmembrane</keyword>
<dbReference type="SUPFAM" id="SSF48452">
    <property type="entry name" value="TPR-like"/>
    <property type="match status" value="1"/>
</dbReference>
<dbReference type="InterPro" id="IPR011990">
    <property type="entry name" value="TPR-like_helical_dom_sf"/>
</dbReference>
<dbReference type="Proteomes" id="UP001350748">
    <property type="component" value="Unassembled WGS sequence"/>
</dbReference>
<dbReference type="Gene3D" id="1.25.40.10">
    <property type="entry name" value="Tetratricopeptide repeat domain"/>
    <property type="match status" value="1"/>
</dbReference>
<keyword evidence="2" id="KW-0472">Membrane</keyword>
<gene>
    <name evidence="3" type="ORF">V3H18_07830</name>
</gene>
<organism evidence="3 4">
    <name type="scientific">Methylocystis borbori</name>
    <dbReference type="NCBI Taxonomy" id="3118750"/>
    <lineage>
        <taxon>Bacteria</taxon>
        <taxon>Pseudomonadati</taxon>
        <taxon>Pseudomonadota</taxon>
        <taxon>Alphaproteobacteria</taxon>
        <taxon>Hyphomicrobiales</taxon>
        <taxon>Methylocystaceae</taxon>
        <taxon>Methylocystis</taxon>
    </lineage>
</organism>
<dbReference type="RefSeq" id="WP_332081457.1">
    <property type="nucleotide sequence ID" value="NZ_JAZHYN010000017.1"/>
</dbReference>
<feature type="transmembrane region" description="Helical" evidence="2">
    <location>
        <begin position="34"/>
        <end position="56"/>
    </location>
</feature>
<name>A0ABU7XGD0_9HYPH</name>
<accession>A0ABU7XGD0</accession>
<sequence length="212" mass="23501">MSQNGASSRDPLGDASVARRAALALAGWRGRFRAYLIMGAALLFPLTTFVSGFFWIKARGANEAIAQLAAGRDLAVDERAEPQLVAARIAYLAQREEFDRARALVEALDDRAPAALAAAARYNLGNAFLRKGFTAVEKGDFDHSTPFIVLARREYRRALQLSPEFWDAKFNLDVASRLIRDFKEYERKEGDELPADPKKFWTDIPGAPKGLP</sequence>
<proteinExistence type="predicted"/>
<evidence type="ECO:0000313" key="4">
    <source>
        <dbReference type="Proteomes" id="UP001350748"/>
    </source>
</evidence>